<evidence type="ECO:0000256" key="9">
    <source>
        <dbReference type="SAM" id="MobiDB-lite"/>
    </source>
</evidence>
<dbReference type="SUPFAM" id="SSF53383">
    <property type="entry name" value="PLP-dependent transferases"/>
    <property type="match status" value="1"/>
</dbReference>
<dbReference type="GO" id="GO:0006567">
    <property type="term" value="P:L-threonine catabolic process"/>
    <property type="evidence" value="ECO:0007669"/>
    <property type="project" value="UniProtKB-UniRule"/>
</dbReference>
<dbReference type="Gene3D" id="3.90.1150.10">
    <property type="entry name" value="Aspartate Aminotransferase, domain 1"/>
    <property type="match status" value="1"/>
</dbReference>
<evidence type="ECO:0000256" key="1">
    <source>
        <dbReference type="ARBA" id="ARBA00001933"/>
    </source>
</evidence>
<dbReference type="InterPro" id="IPR015424">
    <property type="entry name" value="PyrdxlP-dep_Trfase"/>
</dbReference>
<dbReference type="GO" id="GO:0004793">
    <property type="term" value="F:threonine aldolase activity"/>
    <property type="evidence" value="ECO:0007669"/>
    <property type="project" value="UniProtKB-UniRule"/>
</dbReference>
<comment type="catalytic activity">
    <reaction evidence="7 8">
        <text>L-allo-threonine = acetaldehyde + glycine</text>
        <dbReference type="Rhea" id="RHEA:26209"/>
        <dbReference type="ChEBI" id="CHEBI:15343"/>
        <dbReference type="ChEBI" id="CHEBI:57305"/>
        <dbReference type="ChEBI" id="CHEBI:58585"/>
        <dbReference type="EC" id="4.1.2.48"/>
    </reaction>
</comment>
<comment type="function">
    <text evidence="8">Catalyzes the cleavage of L-allo-threonine and L-threonine to glycine and acetaldehyde.</text>
</comment>
<comment type="catalytic activity">
    <reaction evidence="6 8">
        <text>L-threonine = acetaldehyde + glycine</text>
        <dbReference type="Rhea" id="RHEA:19625"/>
        <dbReference type="ChEBI" id="CHEBI:15343"/>
        <dbReference type="ChEBI" id="CHEBI:57305"/>
        <dbReference type="ChEBI" id="CHEBI:57926"/>
        <dbReference type="EC" id="4.1.2.48"/>
    </reaction>
</comment>
<evidence type="ECO:0000313" key="11">
    <source>
        <dbReference type="EMBL" id="MBB5756487.1"/>
    </source>
</evidence>
<evidence type="ECO:0000256" key="4">
    <source>
        <dbReference type="ARBA" id="ARBA00022898"/>
    </source>
</evidence>
<reference evidence="11 12" key="1">
    <citation type="submission" date="2020-08" db="EMBL/GenBank/DDBJ databases">
        <title>Genomic Encyclopedia of Type Strains, Phase IV (KMG-IV): sequencing the most valuable type-strain genomes for metagenomic binning, comparative biology and taxonomic classification.</title>
        <authorList>
            <person name="Goeker M."/>
        </authorList>
    </citation>
    <scope>NUCLEOTIDE SEQUENCE [LARGE SCALE GENOMIC DNA]</scope>
    <source>
        <strain evidence="11 12">DSM 2163</strain>
    </source>
</reference>
<dbReference type="PANTHER" id="PTHR48097:SF5">
    <property type="entry name" value="LOW SPECIFICITY L-THREONINE ALDOLASE"/>
    <property type="match status" value="1"/>
</dbReference>
<dbReference type="Proteomes" id="UP000583454">
    <property type="component" value="Unassembled WGS sequence"/>
</dbReference>
<comment type="subunit">
    <text evidence="3">Homotetramer.</text>
</comment>
<feature type="compositionally biased region" description="Polar residues" evidence="9">
    <location>
        <begin position="1"/>
        <end position="11"/>
    </location>
</feature>
<organism evidence="11 12">
    <name type="scientific">Methylorubrum rhodinum</name>
    <dbReference type="NCBI Taxonomy" id="29428"/>
    <lineage>
        <taxon>Bacteria</taxon>
        <taxon>Pseudomonadati</taxon>
        <taxon>Pseudomonadota</taxon>
        <taxon>Alphaproteobacteria</taxon>
        <taxon>Hyphomicrobiales</taxon>
        <taxon>Methylobacteriaceae</taxon>
        <taxon>Methylorubrum</taxon>
    </lineage>
</organism>
<protein>
    <recommendedName>
        <fullName evidence="8">L-threonine aldolase</fullName>
        <ecNumber evidence="8">4.1.2.48</ecNumber>
    </recommendedName>
</protein>
<name>A0A840ZHN1_9HYPH</name>
<dbReference type="FunFam" id="3.40.640.10:FF:000087">
    <property type="entry name" value="L-threonine aldolase"/>
    <property type="match status" value="1"/>
</dbReference>
<keyword evidence="4 8" id="KW-0663">Pyridoxal phosphate</keyword>
<evidence type="ECO:0000256" key="2">
    <source>
        <dbReference type="ARBA" id="ARBA00006966"/>
    </source>
</evidence>
<evidence type="ECO:0000313" key="12">
    <source>
        <dbReference type="Proteomes" id="UP000583454"/>
    </source>
</evidence>
<evidence type="ECO:0000256" key="8">
    <source>
        <dbReference type="PIRNR" id="PIRNR038940"/>
    </source>
</evidence>
<dbReference type="RefSeq" id="WP_183566336.1">
    <property type="nucleotide sequence ID" value="NZ_JACHOP010000003.1"/>
</dbReference>
<evidence type="ECO:0000259" key="10">
    <source>
        <dbReference type="Pfam" id="PF01212"/>
    </source>
</evidence>
<evidence type="ECO:0000256" key="6">
    <source>
        <dbReference type="ARBA" id="ARBA00050410"/>
    </source>
</evidence>
<evidence type="ECO:0000256" key="7">
    <source>
        <dbReference type="ARBA" id="ARBA00050939"/>
    </source>
</evidence>
<evidence type="ECO:0000256" key="5">
    <source>
        <dbReference type="ARBA" id="ARBA00023239"/>
    </source>
</evidence>
<dbReference type="PANTHER" id="PTHR48097">
    <property type="entry name" value="L-THREONINE ALDOLASE-RELATED"/>
    <property type="match status" value="1"/>
</dbReference>
<evidence type="ECO:0000256" key="3">
    <source>
        <dbReference type="ARBA" id="ARBA00011881"/>
    </source>
</evidence>
<dbReference type="InterPro" id="IPR015422">
    <property type="entry name" value="PyrdxlP-dep_Trfase_small"/>
</dbReference>
<feature type="region of interest" description="Disordered" evidence="9">
    <location>
        <begin position="1"/>
        <end position="20"/>
    </location>
</feature>
<proteinExistence type="inferred from homology"/>
<dbReference type="Pfam" id="PF01212">
    <property type="entry name" value="Beta_elim_lyase"/>
    <property type="match status" value="1"/>
</dbReference>
<dbReference type="InterPro" id="IPR001597">
    <property type="entry name" value="ArAA_b-elim_lyase/Thr_aldolase"/>
</dbReference>
<dbReference type="EMBL" id="JACHOP010000003">
    <property type="protein sequence ID" value="MBB5756487.1"/>
    <property type="molecule type" value="Genomic_DNA"/>
</dbReference>
<keyword evidence="5 8" id="KW-0456">Lyase</keyword>
<comment type="caution">
    <text evidence="11">The sequence shown here is derived from an EMBL/GenBank/DDBJ whole genome shotgun (WGS) entry which is preliminary data.</text>
</comment>
<comment type="similarity">
    <text evidence="2 8">Belongs to the threonine aldolase family.</text>
</comment>
<dbReference type="Gene3D" id="3.40.640.10">
    <property type="entry name" value="Type I PLP-dependent aspartate aminotransferase-like (Major domain)"/>
    <property type="match status" value="1"/>
</dbReference>
<dbReference type="EC" id="4.1.2.48" evidence="8"/>
<feature type="domain" description="Aromatic amino acid beta-eliminating lyase/threonine aldolase" evidence="10">
    <location>
        <begin position="18"/>
        <end position="306"/>
    </location>
</feature>
<keyword evidence="12" id="KW-1185">Reference proteome</keyword>
<dbReference type="PIRSF" id="PIRSF038940">
    <property type="entry name" value="Low_specificity_LTA"/>
    <property type="match status" value="1"/>
</dbReference>
<sequence>MTHPTPDSASATARYVGSDNQSGISPEVWAAMAEANAGHAPAYGADAWTQAAADGVRRLFDTDCEVFFVFNGTAANSLALASLCQSYHSVICAASAHVETDECGAPEFFSNGSKLLTAPSEEGKLLPETIRALATSRTDIHFPKARVVTITQATETGRVYTPGEIAAIADTCRGSGLRLHMDGARFANACAGLGCHPGDITWRAGVDVLCFGGTKNGMAVGEAVIFFDRRLAEDFDYRCKQAGQLASKMRYLAAPWIGSLRDDAWLARAGHANACAARLARQIADVPGMRLLHPVDANAVFLDMSDSAAARLRALGWQFYAFIGGGVRLMFTWDTAFATVDALAADLRRAAA</sequence>
<comment type="cofactor">
    <cofactor evidence="1 8">
        <name>pyridoxal 5'-phosphate</name>
        <dbReference type="ChEBI" id="CHEBI:597326"/>
    </cofactor>
</comment>
<dbReference type="CDD" id="cd06502">
    <property type="entry name" value="TA_like"/>
    <property type="match status" value="1"/>
</dbReference>
<dbReference type="AlphaFoldDB" id="A0A840ZHN1"/>
<dbReference type="InterPro" id="IPR015421">
    <property type="entry name" value="PyrdxlP-dep_Trfase_major"/>
</dbReference>
<dbReference type="InterPro" id="IPR026273">
    <property type="entry name" value="Low_specificity_L-TA_bact"/>
</dbReference>
<gene>
    <name evidence="11" type="ORF">HNR00_001185</name>
</gene>
<accession>A0A840ZHN1</accession>